<feature type="region of interest" description="Disordered" evidence="1">
    <location>
        <begin position="43"/>
        <end position="63"/>
    </location>
</feature>
<dbReference type="RefSeq" id="WP_200685128.1">
    <property type="nucleotide sequence ID" value="NZ_JAEPRQ010000002.1"/>
</dbReference>
<keyword evidence="3" id="KW-1185">Reference proteome</keyword>
<proteinExistence type="predicted"/>
<evidence type="ECO:0000313" key="3">
    <source>
        <dbReference type="Proteomes" id="UP000640485"/>
    </source>
</evidence>
<accession>A0A934SEB3</accession>
<sequence length="63" mass="7123">MAARRAVMTEAQARRFIRAARAEDPRAVVEIVTEAGTIRIMPEPTVAPTVEQEHDKRKPIPWT</sequence>
<dbReference type="AlphaFoldDB" id="A0A934SEB3"/>
<reference evidence="2" key="1">
    <citation type="submission" date="2021-01" db="EMBL/GenBank/DDBJ databases">
        <title>Paracoccus amoyensis sp. nov., isolated from the surface seawater along the coast of Xiamen Island, China.</title>
        <authorList>
            <person name="Lyu L."/>
        </authorList>
    </citation>
    <scope>NUCLEOTIDE SEQUENCE</scope>
    <source>
        <strain evidence="2">MJ17</strain>
    </source>
</reference>
<dbReference type="EMBL" id="JAEPRQ010000002">
    <property type="protein sequence ID" value="MBK4215800.1"/>
    <property type="molecule type" value="Genomic_DNA"/>
</dbReference>
<gene>
    <name evidence="2" type="ORF">JJJ17_07680</name>
</gene>
<evidence type="ECO:0000313" key="2">
    <source>
        <dbReference type="EMBL" id="MBK4215800.1"/>
    </source>
</evidence>
<dbReference type="Proteomes" id="UP000640485">
    <property type="component" value="Unassembled WGS sequence"/>
</dbReference>
<organism evidence="2 3">
    <name type="scientific">Paracoccus caeni</name>
    <dbReference type="NCBI Taxonomy" id="657651"/>
    <lineage>
        <taxon>Bacteria</taxon>
        <taxon>Pseudomonadati</taxon>
        <taxon>Pseudomonadota</taxon>
        <taxon>Alphaproteobacteria</taxon>
        <taxon>Rhodobacterales</taxon>
        <taxon>Paracoccaceae</taxon>
        <taxon>Paracoccus</taxon>
    </lineage>
</organism>
<protein>
    <submittedName>
        <fullName evidence="2">Uncharacterized protein</fullName>
    </submittedName>
</protein>
<name>A0A934SEB3_9RHOB</name>
<comment type="caution">
    <text evidence="2">The sequence shown here is derived from an EMBL/GenBank/DDBJ whole genome shotgun (WGS) entry which is preliminary data.</text>
</comment>
<feature type="compositionally biased region" description="Basic and acidic residues" evidence="1">
    <location>
        <begin position="51"/>
        <end position="63"/>
    </location>
</feature>
<evidence type="ECO:0000256" key="1">
    <source>
        <dbReference type="SAM" id="MobiDB-lite"/>
    </source>
</evidence>